<evidence type="ECO:0000313" key="6">
    <source>
        <dbReference type="EMBL" id="AEL28320.1"/>
    </source>
</evidence>
<dbReference type="Gene3D" id="2.120.10.30">
    <property type="entry name" value="TolB, C-terminal domain"/>
    <property type="match status" value="1"/>
</dbReference>
<dbReference type="InterPro" id="IPR011042">
    <property type="entry name" value="6-blade_b-propeller_TolB-like"/>
</dbReference>
<proteinExistence type="predicted"/>
<evidence type="ECO:0000259" key="5">
    <source>
        <dbReference type="PROSITE" id="PS51007"/>
    </source>
</evidence>
<evidence type="ECO:0000256" key="2">
    <source>
        <dbReference type="ARBA" id="ARBA00022723"/>
    </source>
</evidence>
<dbReference type="SUPFAM" id="SSF46626">
    <property type="entry name" value="Cytochrome c"/>
    <property type="match status" value="1"/>
</dbReference>
<dbReference type="HOGENOM" id="CLU_004500_0_0_10"/>
<dbReference type="Proteomes" id="UP000001635">
    <property type="component" value="Chromosome"/>
</dbReference>
<dbReference type="InterPro" id="IPR009056">
    <property type="entry name" value="Cyt_c-like_dom"/>
</dbReference>
<protein>
    <submittedName>
        <fullName evidence="6">Heme-binding protein</fullName>
    </submittedName>
</protein>
<feature type="domain" description="Cytochrome c" evidence="5">
    <location>
        <begin position="1005"/>
        <end position="1141"/>
    </location>
</feature>
<gene>
    <name evidence="6" type="ordered locus">Cycma_4634</name>
</gene>
<dbReference type="InterPro" id="IPR036909">
    <property type="entry name" value="Cyt_c-like_dom_sf"/>
</dbReference>
<dbReference type="Gene3D" id="1.25.10.10">
    <property type="entry name" value="Leucine-rich Repeat Variant"/>
    <property type="match status" value="2"/>
</dbReference>
<dbReference type="InterPro" id="IPR016024">
    <property type="entry name" value="ARM-type_fold"/>
</dbReference>
<dbReference type="eggNOG" id="COG2133">
    <property type="taxonomic scope" value="Bacteria"/>
</dbReference>
<dbReference type="NCBIfam" id="TIGR02603">
    <property type="entry name" value="CxxCH_TIGR02603"/>
    <property type="match status" value="1"/>
</dbReference>
<dbReference type="EMBL" id="CP002955">
    <property type="protein sequence ID" value="AEL28320.1"/>
    <property type="molecule type" value="Genomic_DNA"/>
</dbReference>
<dbReference type="SMART" id="SM00567">
    <property type="entry name" value="EZ_HEAT"/>
    <property type="match status" value="5"/>
</dbReference>
<evidence type="ECO:0000313" key="7">
    <source>
        <dbReference type="Proteomes" id="UP000001635"/>
    </source>
</evidence>
<dbReference type="SUPFAM" id="SSF48371">
    <property type="entry name" value="ARM repeat"/>
    <property type="match status" value="1"/>
</dbReference>
<dbReference type="RefSeq" id="WP_014022600.1">
    <property type="nucleotide sequence ID" value="NC_015914.1"/>
</dbReference>
<keyword evidence="3 4" id="KW-0408">Iron</keyword>
<dbReference type="STRING" id="880070.Cycma_4634"/>
<accession>G0J324</accession>
<dbReference type="SUPFAM" id="SSF50952">
    <property type="entry name" value="Soluble quinoprotein glucose dehydrogenase"/>
    <property type="match status" value="1"/>
</dbReference>
<dbReference type="InterPro" id="IPR011989">
    <property type="entry name" value="ARM-like"/>
</dbReference>
<evidence type="ECO:0000256" key="3">
    <source>
        <dbReference type="ARBA" id="ARBA00023004"/>
    </source>
</evidence>
<dbReference type="eggNOG" id="COG1413">
    <property type="taxonomic scope" value="Bacteria"/>
</dbReference>
<organism evidence="6 7">
    <name type="scientific">Cyclobacterium marinum (strain ATCC 25205 / DSM 745 / LMG 13164 / NCIMB 1802)</name>
    <name type="common">Flectobacillus marinus</name>
    <dbReference type="NCBI Taxonomy" id="880070"/>
    <lineage>
        <taxon>Bacteria</taxon>
        <taxon>Pseudomonadati</taxon>
        <taxon>Bacteroidota</taxon>
        <taxon>Cytophagia</taxon>
        <taxon>Cytophagales</taxon>
        <taxon>Cyclobacteriaceae</taxon>
        <taxon>Cyclobacterium</taxon>
    </lineage>
</organism>
<evidence type="ECO:0000256" key="4">
    <source>
        <dbReference type="PROSITE-ProRule" id="PRU00433"/>
    </source>
</evidence>
<dbReference type="AlphaFoldDB" id="G0J324"/>
<keyword evidence="2 4" id="KW-0479">Metal-binding</keyword>
<dbReference type="KEGG" id="cmr:Cycma_4634"/>
<dbReference type="eggNOG" id="COG2010">
    <property type="taxonomic scope" value="Bacteria"/>
</dbReference>
<dbReference type="Gene3D" id="1.10.760.10">
    <property type="entry name" value="Cytochrome c-like domain"/>
    <property type="match status" value="1"/>
</dbReference>
<keyword evidence="7" id="KW-1185">Reference proteome</keyword>
<dbReference type="GO" id="GO:0046872">
    <property type="term" value="F:metal ion binding"/>
    <property type="evidence" value="ECO:0007669"/>
    <property type="project" value="UniProtKB-KW"/>
</dbReference>
<dbReference type="GO" id="GO:0009055">
    <property type="term" value="F:electron transfer activity"/>
    <property type="evidence" value="ECO:0007669"/>
    <property type="project" value="InterPro"/>
</dbReference>
<dbReference type="InterPro" id="IPR011041">
    <property type="entry name" value="Quinoprot_gluc/sorb_DH_b-prop"/>
</dbReference>
<dbReference type="InterPro" id="IPR013427">
    <property type="entry name" value="Haem-bd_dom_put"/>
</dbReference>
<dbReference type="InterPro" id="IPR055557">
    <property type="entry name" value="DUF7133"/>
</dbReference>
<dbReference type="InterPro" id="IPR004155">
    <property type="entry name" value="PBS_lyase_HEAT"/>
</dbReference>
<name>G0J324_CYCMS</name>
<reference evidence="7" key="1">
    <citation type="submission" date="2011-07" db="EMBL/GenBank/DDBJ databases">
        <title>The complete genome of Cyclobacterium marinum DSM 745.</title>
        <authorList>
            <person name="Lucas S."/>
            <person name="Han J."/>
            <person name="Lapidus A."/>
            <person name="Bruce D."/>
            <person name="Goodwin L."/>
            <person name="Pitluck S."/>
            <person name="Peters L."/>
            <person name="Kyrpides N."/>
            <person name="Mavromatis K."/>
            <person name="Ivanova N."/>
            <person name="Ovchinnikova G."/>
            <person name="Chertkov O."/>
            <person name="Detter J.C."/>
            <person name="Tapia R."/>
            <person name="Han C."/>
            <person name="Land M."/>
            <person name="Hauser L."/>
            <person name="Markowitz V."/>
            <person name="Cheng J.-F."/>
            <person name="Hugenholtz P."/>
            <person name="Woyke T."/>
            <person name="Wu D."/>
            <person name="Tindall B."/>
            <person name="Schuetze A."/>
            <person name="Brambilla E."/>
            <person name="Klenk H.-P."/>
            <person name="Eisen J.A."/>
        </authorList>
    </citation>
    <scope>NUCLEOTIDE SEQUENCE [LARGE SCALE GENOMIC DNA]</scope>
    <source>
        <strain evidence="7">ATCC 25205 / DSM 745 / LMG 13164 / NCIMB 1802</strain>
    </source>
</reference>
<dbReference type="Pfam" id="PF13646">
    <property type="entry name" value="HEAT_2"/>
    <property type="match status" value="2"/>
</dbReference>
<keyword evidence="1 4" id="KW-0349">Heme</keyword>
<sequence>MSMLRNIKLKKPYKIFNFFPLCFIIGLYFTACKSDEKAVPLQVKSLSKAEVNQQAKAIEALVNPEFHQDLKLDLWAVDSLVADPISLQIDDFGNAIYSKTNRRKISEFDIRSHQDWEIASIGFKNVADRKAFIREELSPENSEKNEWLPDINGDGSHDWKDLTIEKENVFEVKDTDGDGKADQSLLIASDFNEETSDVAGAVLKYDDALFVGVAPDLWRMTDTNGDGLMDKKESLAHGFGVHIGFGGHNMSGLKVGPEGKIYWGIGDIGFSGKDDNGKLLDYPNCGVIARANPDGSDFEIFAYGVRNTHEFDFDEYGNLISVDNDGDHKGESERIVYLVEGSDTGWRINWQFGKYRDPKNNGYKVWMDEKMHLPRNEDQAAYFIPTIANYINGPTGFQHNPGTGLGEQWKNKFFVAEFGGNAARSGIHAFDLKPKGAGFEMGETQQILTGILATGMDFAPDGALYFSDWIDGWVNKGYGRIWKFTDETSNSAIRKLTETHLSKNYSELSIEELKDLLGFEDQRVRQKAQFELAKRGAEGMEVFKAVLAHTGNQLARVHSIWGISQLARDNSGYAEALIPYLTDKDPEIIAQACKWLGDLKYTKAAGNILPLLDSEAPRVQFFAAEALGKLKHQAAFEPMVKLLQDNDNEDLYIRHAASLALSRLAEASTIADLSKHPSEAVRLGAVIALRRLGDPEITSFLQDENEYIVAEVARAINDDFSIEAAIPELGKILNTTHFSSEPLLRRAINANLRWGTEEGFNNLLSYANSSHAPEAMRVEAIAALSTWTSPSVLDRVDGWYRGEITRDIMAFQTSAAEILMDLSKDGSREIREGAVLALGELKIEAANQHLLTVLSNDNDAAVRAESLRALAKIPGSPMDKAVEKALSDSQRSVRVAGLDLLEELTIPDERKAALLDEVIQKRTVEEQQAAVNTLSRLDQKSTKDIFEKLLTQYESNKLPQAIELEFFEAMETREDAQLKERYNKVHENMSQDDLLASYSGSLYGGDLVKGRKIFFQHATAQCIKCHAYDDFGGNAGPKLNGVGARLTREQLLEALIDPSKRLAPGFGVVTLSLDNDKKVAGIKMDETEQSITLKMGNQPDTLIMKNQILERKDVPSSMPDMKQFLSRREIRDLVSFLVTLEEDFN</sequence>
<dbReference type="PANTHER" id="PTHR33546">
    <property type="entry name" value="LARGE, MULTIFUNCTIONAL SECRETED PROTEIN-RELATED"/>
    <property type="match status" value="1"/>
</dbReference>
<evidence type="ECO:0000256" key="1">
    <source>
        <dbReference type="ARBA" id="ARBA00022617"/>
    </source>
</evidence>
<dbReference type="PROSITE" id="PS51007">
    <property type="entry name" value="CYTC"/>
    <property type="match status" value="1"/>
</dbReference>
<dbReference type="PANTHER" id="PTHR33546:SF1">
    <property type="entry name" value="LARGE, MULTIFUNCTIONAL SECRETED PROTEIN"/>
    <property type="match status" value="1"/>
</dbReference>
<dbReference type="GO" id="GO:0020037">
    <property type="term" value="F:heme binding"/>
    <property type="evidence" value="ECO:0007669"/>
    <property type="project" value="InterPro"/>
</dbReference>
<dbReference type="Pfam" id="PF23500">
    <property type="entry name" value="DUF7133"/>
    <property type="match status" value="1"/>
</dbReference>